<dbReference type="Gene3D" id="1.10.1740.10">
    <property type="match status" value="1"/>
</dbReference>
<evidence type="ECO:0000259" key="5">
    <source>
        <dbReference type="Pfam" id="PF04542"/>
    </source>
</evidence>
<evidence type="ECO:0000256" key="1">
    <source>
        <dbReference type="ARBA" id="ARBA00010641"/>
    </source>
</evidence>
<dbReference type="Pfam" id="PF08281">
    <property type="entry name" value="Sigma70_r4_2"/>
    <property type="match status" value="1"/>
</dbReference>
<gene>
    <name evidence="7" type="ORF">LV89_00733</name>
</gene>
<dbReference type="SUPFAM" id="SSF88946">
    <property type="entry name" value="Sigma2 domain of RNA polymerase sigma factors"/>
    <property type="match status" value="1"/>
</dbReference>
<sequence>MNFSTFSDETLITLIAIDDEVAFREIYDRYWKKLFSLATFKTGSRDASEEIVQELFTKLWERRKGLEIAHLESYLFTALKYQIISHLRQVIVQRNSLEVSYHEASFQTEDFLTAEAIQVAIEKAIYQLPDKTQTVFKMSRFEEKSHKEIAIALDLSEKSVEYHITQALKFLRIYLKDYLTILLFWLTFS</sequence>
<dbReference type="InterPro" id="IPR013249">
    <property type="entry name" value="RNA_pol_sigma70_r4_t2"/>
</dbReference>
<accession>A0A316ED77</accession>
<feature type="domain" description="RNA polymerase sigma-70 region 2" evidence="5">
    <location>
        <begin position="26"/>
        <end position="89"/>
    </location>
</feature>
<evidence type="ECO:0000256" key="3">
    <source>
        <dbReference type="ARBA" id="ARBA00023082"/>
    </source>
</evidence>
<dbReference type="Pfam" id="PF04542">
    <property type="entry name" value="Sigma70_r2"/>
    <property type="match status" value="1"/>
</dbReference>
<dbReference type="GO" id="GO:0016987">
    <property type="term" value="F:sigma factor activity"/>
    <property type="evidence" value="ECO:0007669"/>
    <property type="project" value="UniProtKB-KW"/>
</dbReference>
<dbReference type="InterPro" id="IPR013325">
    <property type="entry name" value="RNA_pol_sigma_r2"/>
</dbReference>
<feature type="domain" description="RNA polymerase sigma factor 70 region 4 type 2" evidence="6">
    <location>
        <begin position="120"/>
        <end position="171"/>
    </location>
</feature>
<dbReference type="Proteomes" id="UP000245489">
    <property type="component" value="Unassembled WGS sequence"/>
</dbReference>
<dbReference type="AlphaFoldDB" id="A0A316ED77"/>
<keyword evidence="8" id="KW-1185">Reference proteome</keyword>
<dbReference type="OrthoDB" id="679904at2"/>
<dbReference type="GO" id="GO:0003677">
    <property type="term" value="F:DNA binding"/>
    <property type="evidence" value="ECO:0007669"/>
    <property type="project" value="InterPro"/>
</dbReference>
<reference evidence="7 8" key="1">
    <citation type="submission" date="2018-05" db="EMBL/GenBank/DDBJ databases">
        <title>Genomic Encyclopedia of Archaeal and Bacterial Type Strains, Phase II (KMG-II): from individual species to whole genera.</title>
        <authorList>
            <person name="Goeker M."/>
        </authorList>
    </citation>
    <scope>NUCLEOTIDE SEQUENCE [LARGE SCALE GENOMIC DNA]</scope>
    <source>
        <strain evidence="7 8">DSM 22214</strain>
    </source>
</reference>
<keyword evidence="3" id="KW-0731">Sigma factor</keyword>
<evidence type="ECO:0000256" key="4">
    <source>
        <dbReference type="ARBA" id="ARBA00023163"/>
    </source>
</evidence>
<dbReference type="Gene3D" id="1.10.10.10">
    <property type="entry name" value="Winged helix-like DNA-binding domain superfamily/Winged helix DNA-binding domain"/>
    <property type="match status" value="1"/>
</dbReference>
<dbReference type="NCBIfam" id="TIGR02937">
    <property type="entry name" value="sigma70-ECF"/>
    <property type="match status" value="1"/>
</dbReference>
<dbReference type="SUPFAM" id="SSF88659">
    <property type="entry name" value="Sigma3 and sigma4 domains of RNA polymerase sigma factors"/>
    <property type="match status" value="1"/>
</dbReference>
<dbReference type="EMBL" id="QGGO01000003">
    <property type="protein sequence ID" value="PWK28529.1"/>
    <property type="molecule type" value="Genomic_DNA"/>
</dbReference>
<evidence type="ECO:0000313" key="8">
    <source>
        <dbReference type="Proteomes" id="UP000245489"/>
    </source>
</evidence>
<evidence type="ECO:0000313" key="7">
    <source>
        <dbReference type="EMBL" id="PWK28529.1"/>
    </source>
</evidence>
<dbReference type="NCBIfam" id="TIGR02985">
    <property type="entry name" value="Sig70_bacteroi1"/>
    <property type="match status" value="1"/>
</dbReference>
<comment type="caution">
    <text evidence="7">The sequence shown here is derived from an EMBL/GenBank/DDBJ whole genome shotgun (WGS) entry which is preliminary data.</text>
</comment>
<dbReference type="InterPro" id="IPR039425">
    <property type="entry name" value="RNA_pol_sigma-70-like"/>
</dbReference>
<name>A0A316ED77_9BACT</name>
<organism evidence="7 8">
    <name type="scientific">Arcicella aurantiaca</name>
    <dbReference type="NCBI Taxonomy" id="591202"/>
    <lineage>
        <taxon>Bacteria</taxon>
        <taxon>Pseudomonadati</taxon>
        <taxon>Bacteroidota</taxon>
        <taxon>Cytophagia</taxon>
        <taxon>Cytophagales</taxon>
        <taxon>Flectobacillaceae</taxon>
        <taxon>Arcicella</taxon>
    </lineage>
</organism>
<keyword evidence="4" id="KW-0804">Transcription</keyword>
<dbReference type="InterPro" id="IPR007627">
    <property type="entry name" value="RNA_pol_sigma70_r2"/>
</dbReference>
<evidence type="ECO:0000256" key="2">
    <source>
        <dbReference type="ARBA" id="ARBA00023015"/>
    </source>
</evidence>
<dbReference type="PANTHER" id="PTHR43133">
    <property type="entry name" value="RNA POLYMERASE ECF-TYPE SIGMA FACTO"/>
    <property type="match status" value="1"/>
</dbReference>
<protein>
    <submittedName>
        <fullName evidence="7">RNA polymerase sigma-70 factor (ECF subfamily)</fullName>
    </submittedName>
</protein>
<comment type="similarity">
    <text evidence="1">Belongs to the sigma-70 factor family. ECF subfamily.</text>
</comment>
<keyword evidence="2" id="KW-0805">Transcription regulation</keyword>
<evidence type="ECO:0000259" key="6">
    <source>
        <dbReference type="Pfam" id="PF08281"/>
    </source>
</evidence>
<dbReference type="InterPro" id="IPR014327">
    <property type="entry name" value="RNA_pol_sigma70_bacteroid"/>
</dbReference>
<dbReference type="RefSeq" id="WP_109741521.1">
    <property type="nucleotide sequence ID" value="NZ_QGGO01000003.1"/>
</dbReference>
<dbReference type="PANTHER" id="PTHR43133:SF46">
    <property type="entry name" value="RNA POLYMERASE SIGMA-70 FACTOR ECF SUBFAMILY"/>
    <property type="match status" value="1"/>
</dbReference>
<dbReference type="InterPro" id="IPR036388">
    <property type="entry name" value="WH-like_DNA-bd_sf"/>
</dbReference>
<dbReference type="GO" id="GO:0006352">
    <property type="term" value="P:DNA-templated transcription initiation"/>
    <property type="evidence" value="ECO:0007669"/>
    <property type="project" value="InterPro"/>
</dbReference>
<dbReference type="InterPro" id="IPR013324">
    <property type="entry name" value="RNA_pol_sigma_r3/r4-like"/>
</dbReference>
<dbReference type="InterPro" id="IPR014284">
    <property type="entry name" value="RNA_pol_sigma-70_dom"/>
</dbReference>
<proteinExistence type="inferred from homology"/>